<dbReference type="Proteomes" id="UP001428341">
    <property type="component" value="Unassembled WGS sequence"/>
</dbReference>
<dbReference type="AlphaFoldDB" id="A0AAP0LWX6"/>
<evidence type="ECO:0000256" key="4">
    <source>
        <dbReference type="SAM" id="Phobius"/>
    </source>
</evidence>
<evidence type="ECO:0000313" key="6">
    <source>
        <dbReference type="Proteomes" id="UP001428341"/>
    </source>
</evidence>
<evidence type="ECO:0000256" key="1">
    <source>
        <dbReference type="ARBA" id="ARBA00010617"/>
    </source>
</evidence>
<accession>A0AAP0LWX6</accession>
<dbReference type="EMBL" id="JBCGBO010000007">
    <property type="protein sequence ID" value="KAK9188401.1"/>
    <property type="molecule type" value="Genomic_DNA"/>
</dbReference>
<evidence type="ECO:0008006" key="7">
    <source>
        <dbReference type="Google" id="ProtNLM"/>
    </source>
</evidence>
<keyword evidence="3" id="KW-0408">Iron</keyword>
<dbReference type="PANTHER" id="PTHR47955:SF15">
    <property type="entry name" value="CYTOCHROME P450 71A2-LIKE"/>
    <property type="match status" value="1"/>
</dbReference>
<gene>
    <name evidence="5" type="ORF">WN944_019804</name>
</gene>
<organism evidence="5 6">
    <name type="scientific">Citrus x changshan-huyou</name>
    <dbReference type="NCBI Taxonomy" id="2935761"/>
    <lineage>
        <taxon>Eukaryota</taxon>
        <taxon>Viridiplantae</taxon>
        <taxon>Streptophyta</taxon>
        <taxon>Embryophyta</taxon>
        <taxon>Tracheophyta</taxon>
        <taxon>Spermatophyta</taxon>
        <taxon>Magnoliopsida</taxon>
        <taxon>eudicotyledons</taxon>
        <taxon>Gunneridae</taxon>
        <taxon>Pentapetalae</taxon>
        <taxon>rosids</taxon>
        <taxon>malvids</taxon>
        <taxon>Sapindales</taxon>
        <taxon>Rutaceae</taxon>
        <taxon>Aurantioideae</taxon>
        <taxon>Citrus</taxon>
    </lineage>
</organism>
<comment type="caution">
    <text evidence="5">The sequence shown here is derived from an EMBL/GenBank/DDBJ whole genome shotgun (WGS) entry which is preliminary data.</text>
</comment>
<dbReference type="InterPro" id="IPR036396">
    <property type="entry name" value="Cyt_P450_sf"/>
</dbReference>
<dbReference type="GO" id="GO:0005506">
    <property type="term" value="F:iron ion binding"/>
    <property type="evidence" value="ECO:0007669"/>
    <property type="project" value="InterPro"/>
</dbReference>
<dbReference type="Pfam" id="PF00067">
    <property type="entry name" value="p450"/>
    <property type="match status" value="1"/>
</dbReference>
<comment type="similarity">
    <text evidence="1">Belongs to the cytochrome P450 family.</text>
</comment>
<sequence length="292" mass="33906">MSVFQQLLNLQSLFTIAAYIFAVFVLFKWFLIQPLSTKKSLPPSPPKLPIIGNLHQLGLFPHCSLGALAQCYGPLMLRHLGKVPVLVVSSADVAYVSMTPYGEYLRKVKSLFVVQLLSNKRIHYSFRDVRVEKYSDQGEVGSKFRKQFKDFIELMATFHMGDYIPWQGWLCYFNSLNAKLKKTSKEVDDFLEVVIQEHDNRMSNNSQVEDHKDFIDILLWLQKENILNFPIDKASFAAIFRFNYLLFLGKVLVNSKMAENVDEGNENDFKENDNVSQENENLRRNRPFIEYL</sequence>
<evidence type="ECO:0000256" key="2">
    <source>
        <dbReference type="ARBA" id="ARBA00022723"/>
    </source>
</evidence>
<keyword evidence="4" id="KW-1133">Transmembrane helix</keyword>
<dbReference type="GO" id="GO:0020037">
    <property type="term" value="F:heme binding"/>
    <property type="evidence" value="ECO:0007669"/>
    <property type="project" value="InterPro"/>
</dbReference>
<dbReference type="InterPro" id="IPR001128">
    <property type="entry name" value="Cyt_P450"/>
</dbReference>
<feature type="transmembrane region" description="Helical" evidence="4">
    <location>
        <begin position="12"/>
        <end position="31"/>
    </location>
</feature>
<dbReference type="GO" id="GO:0004497">
    <property type="term" value="F:monooxygenase activity"/>
    <property type="evidence" value="ECO:0007669"/>
    <property type="project" value="InterPro"/>
</dbReference>
<evidence type="ECO:0000256" key="3">
    <source>
        <dbReference type="ARBA" id="ARBA00023004"/>
    </source>
</evidence>
<name>A0AAP0LWX6_9ROSI</name>
<keyword evidence="6" id="KW-1185">Reference proteome</keyword>
<proteinExistence type="inferred from homology"/>
<evidence type="ECO:0000313" key="5">
    <source>
        <dbReference type="EMBL" id="KAK9188401.1"/>
    </source>
</evidence>
<protein>
    <recommendedName>
        <fullName evidence="7">Cytochrome P450</fullName>
    </recommendedName>
</protein>
<reference evidence="5 6" key="1">
    <citation type="submission" date="2024-05" db="EMBL/GenBank/DDBJ databases">
        <title>Haplotype-resolved chromosome-level genome assembly of Huyou (Citrus changshanensis).</title>
        <authorList>
            <person name="Miao C."/>
            <person name="Chen W."/>
            <person name="Wu Y."/>
            <person name="Wang L."/>
            <person name="Zhao S."/>
            <person name="Grierson D."/>
            <person name="Xu C."/>
            <person name="Chen K."/>
        </authorList>
    </citation>
    <scope>NUCLEOTIDE SEQUENCE [LARGE SCALE GENOMIC DNA]</scope>
    <source>
        <strain evidence="5">01-14</strain>
        <tissue evidence="5">Leaf</tissue>
    </source>
</reference>
<dbReference type="Gene3D" id="1.10.630.10">
    <property type="entry name" value="Cytochrome P450"/>
    <property type="match status" value="1"/>
</dbReference>
<keyword evidence="2" id="KW-0479">Metal-binding</keyword>
<keyword evidence="4" id="KW-0812">Transmembrane</keyword>
<keyword evidence="4" id="KW-0472">Membrane</keyword>
<dbReference type="PANTHER" id="PTHR47955">
    <property type="entry name" value="CYTOCHROME P450 FAMILY 71 PROTEIN"/>
    <property type="match status" value="1"/>
</dbReference>
<dbReference type="GO" id="GO:0016705">
    <property type="term" value="F:oxidoreductase activity, acting on paired donors, with incorporation or reduction of molecular oxygen"/>
    <property type="evidence" value="ECO:0007669"/>
    <property type="project" value="InterPro"/>
</dbReference>
<dbReference type="SUPFAM" id="SSF48264">
    <property type="entry name" value="Cytochrome P450"/>
    <property type="match status" value="1"/>
</dbReference>